<keyword evidence="4" id="KW-1185">Reference proteome</keyword>
<keyword evidence="1 3" id="KW-0378">Hydrolase</keyword>
<evidence type="ECO:0000313" key="3">
    <source>
        <dbReference type="EMBL" id="MBL7628368.1"/>
    </source>
</evidence>
<dbReference type="RefSeq" id="WP_202999987.1">
    <property type="nucleotide sequence ID" value="NZ_JADWYU010000141.1"/>
</dbReference>
<protein>
    <submittedName>
        <fullName evidence="3">Alpha/beta fold hydrolase</fullName>
    </submittedName>
</protein>
<dbReference type="InterPro" id="IPR050266">
    <property type="entry name" value="AB_hydrolase_sf"/>
</dbReference>
<dbReference type="GO" id="GO:0016020">
    <property type="term" value="C:membrane"/>
    <property type="evidence" value="ECO:0007669"/>
    <property type="project" value="TreeGrafter"/>
</dbReference>
<comment type="caution">
    <text evidence="3">The sequence shown here is derived from an EMBL/GenBank/DDBJ whole genome shotgun (WGS) entry which is preliminary data.</text>
</comment>
<evidence type="ECO:0000313" key="4">
    <source>
        <dbReference type="Proteomes" id="UP000604475"/>
    </source>
</evidence>
<feature type="domain" description="AB hydrolase-1" evidence="2">
    <location>
        <begin position="31"/>
        <end position="267"/>
    </location>
</feature>
<dbReference type="Proteomes" id="UP000604475">
    <property type="component" value="Unassembled WGS sequence"/>
</dbReference>
<dbReference type="EMBL" id="JAEACQ010000185">
    <property type="protein sequence ID" value="MBL7628368.1"/>
    <property type="molecule type" value="Genomic_DNA"/>
</dbReference>
<sequence length="283" mass="30357">MTAMLAPLRTLDLGDQRIAYLDRDLGAGGIPLVLLHGGGVDHRMWSAQLDAFPERRVLVPDARGHGWSSTPSMPYRLCDDVVALLDALEIDRAVLVGVSMGGGTAVDTALEHPDRVAGLVVSGTGTSEPDFQEPWVLDIQETWRRTEEAGDLEGWIEAFMRFVPGPRRGANAVEPDVTRLVDTMVRGTLATHLLRGPGGAPVPPHPPTPVTDTWARVPRIGVPVLAAVGALDGDDHLRMGRRLADSVPHGSLVTIDGTAHYPNMERPDAFNAAIAGFLATHHL</sequence>
<dbReference type="InterPro" id="IPR000073">
    <property type="entry name" value="AB_hydrolase_1"/>
</dbReference>
<dbReference type="SUPFAM" id="SSF53474">
    <property type="entry name" value="alpha/beta-Hydrolases"/>
    <property type="match status" value="1"/>
</dbReference>
<organism evidence="3 4">
    <name type="scientific">Frankia nepalensis</name>
    <dbReference type="NCBI Taxonomy" id="1836974"/>
    <lineage>
        <taxon>Bacteria</taxon>
        <taxon>Bacillati</taxon>
        <taxon>Actinomycetota</taxon>
        <taxon>Actinomycetes</taxon>
        <taxon>Frankiales</taxon>
        <taxon>Frankiaceae</taxon>
        <taxon>Frankia</taxon>
    </lineage>
</organism>
<dbReference type="GO" id="GO:0016787">
    <property type="term" value="F:hydrolase activity"/>
    <property type="evidence" value="ECO:0007669"/>
    <property type="project" value="UniProtKB-KW"/>
</dbReference>
<evidence type="ECO:0000256" key="1">
    <source>
        <dbReference type="ARBA" id="ARBA00022801"/>
    </source>
</evidence>
<dbReference type="Pfam" id="PF00561">
    <property type="entry name" value="Abhydrolase_1"/>
    <property type="match status" value="1"/>
</dbReference>
<dbReference type="PANTHER" id="PTHR43798">
    <property type="entry name" value="MONOACYLGLYCEROL LIPASE"/>
    <property type="match status" value="1"/>
</dbReference>
<reference evidence="3" key="1">
    <citation type="submission" date="2020-12" db="EMBL/GenBank/DDBJ databases">
        <title>Genomic characterization of non-nitrogen-fixing Frankia strains.</title>
        <authorList>
            <person name="Carlos-Shanley C."/>
            <person name="Guerra T."/>
            <person name="Hahn D."/>
        </authorList>
    </citation>
    <scope>NUCLEOTIDE SEQUENCE</scope>
    <source>
        <strain evidence="3">CN6</strain>
    </source>
</reference>
<gene>
    <name evidence="3" type="ORF">I7412_14645</name>
</gene>
<accession>A0A937R9Z5</accession>
<name>A0A937R9Z5_9ACTN</name>
<dbReference type="InterPro" id="IPR029058">
    <property type="entry name" value="AB_hydrolase_fold"/>
</dbReference>
<dbReference type="AlphaFoldDB" id="A0A937R9Z5"/>
<proteinExistence type="predicted"/>
<dbReference type="Gene3D" id="3.40.50.1820">
    <property type="entry name" value="alpha/beta hydrolase"/>
    <property type="match status" value="1"/>
</dbReference>
<dbReference type="PRINTS" id="PR00412">
    <property type="entry name" value="EPOXHYDRLASE"/>
</dbReference>
<dbReference type="PANTHER" id="PTHR43798:SF31">
    <property type="entry name" value="AB HYDROLASE SUPERFAMILY PROTEIN YCLE"/>
    <property type="match status" value="1"/>
</dbReference>
<evidence type="ECO:0000259" key="2">
    <source>
        <dbReference type="Pfam" id="PF00561"/>
    </source>
</evidence>
<dbReference type="InterPro" id="IPR000639">
    <property type="entry name" value="Epox_hydrolase-like"/>
</dbReference>
<dbReference type="PRINTS" id="PR00111">
    <property type="entry name" value="ABHYDROLASE"/>
</dbReference>